<dbReference type="SUPFAM" id="SSF53067">
    <property type="entry name" value="Actin-like ATPase domain"/>
    <property type="match status" value="1"/>
</dbReference>
<dbReference type="NCBIfam" id="TIGR01709">
    <property type="entry name" value="typeII_sec_gspL"/>
    <property type="match status" value="1"/>
</dbReference>
<dbReference type="Pfam" id="PF05134">
    <property type="entry name" value="T2SSL"/>
    <property type="match status" value="1"/>
</dbReference>
<organism evidence="13 14">
    <name type="scientific">Plesiomonas shigelloides 302-73</name>
    <dbReference type="NCBI Taxonomy" id="1315976"/>
    <lineage>
        <taxon>Bacteria</taxon>
        <taxon>Pseudomonadati</taxon>
        <taxon>Pseudomonadota</taxon>
        <taxon>Gammaproteobacteria</taxon>
        <taxon>Enterobacterales</taxon>
        <taxon>Enterobacteriaceae</taxon>
        <taxon>Plesiomonas</taxon>
    </lineage>
</organism>
<evidence type="ECO:0000259" key="12">
    <source>
        <dbReference type="Pfam" id="PF12693"/>
    </source>
</evidence>
<evidence type="ECO:0000313" key="13">
    <source>
        <dbReference type="EMBL" id="EON89924.1"/>
    </source>
</evidence>
<dbReference type="STRING" id="703.SAMEA2665130_00793"/>
<dbReference type="GO" id="GO:0009276">
    <property type="term" value="C:Gram-negative-bacterium-type cell wall"/>
    <property type="evidence" value="ECO:0007669"/>
    <property type="project" value="InterPro"/>
</dbReference>
<evidence type="ECO:0000256" key="10">
    <source>
        <dbReference type="PIRNR" id="PIRNR015761"/>
    </source>
</evidence>
<dbReference type="InterPro" id="IPR007812">
    <property type="entry name" value="T2SS_protein-GspL"/>
</dbReference>
<keyword evidence="6" id="KW-0812">Transmembrane</keyword>
<evidence type="ECO:0000256" key="3">
    <source>
        <dbReference type="ARBA" id="ARBA00022448"/>
    </source>
</evidence>
<keyword evidence="4" id="KW-1003">Cell membrane</keyword>
<dbReference type="EMBL" id="AQQO01000023">
    <property type="protein sequence ID" value="EON89924.1"/>
    <property type="molecule type" value="Genomic_DNA"/>
</dbReference>
<dbReference type="Gene3D" id="3.30.420.380">
    <property type="match status" value="1"/>
</dbReference>
<feature type="domain" description="GspL periplasmic" evidence="12">
    <location>
        <begin position="265"/>
        <end position="412"/>
    </location>
</feature>
<evidence type="ECO:0000256" key="6">
    <source>
        <dbReference type="ARBA" id="ARBA00022692"/>
    </source>
</evidence>
<evidence type="ECO:0000256" key="8">
    <source>
        <dbReference type="ARBA" id="ARBA00022989"/>
    </source>
</evidence>
<dbReference type="GO" id="GO:0015628">
    <property type="term" value="P:protein secretion by the type II secretion system"/>
    <property type="evidence" value="ECO:0007669"/>
    <property type="project" value="InterPro"/>
</dbReference>
<keyword evidence="9" id="KW-0472">Membrane</keyword>
<comment type="subcellular location">
    <subcellularLocation>
        <location evidence="1">Cell inner membrane</location>
        <topology evidence="1">Single-pass membrane protein</topology>
    </subcellularLocation>
</comment>
<evidence type="ECO:0000256" key="1">
    <source>
        <dbReference type="ARBA" id="ARBA00004377"/>
    </source>
</evidence>
<evidence type="ECO:0000256" key="2">
    <source>
        <dbReference type="ARBA" id="ARBA00005318"/>
    </source>
</evidence>
<dbReference type="AlphaFoldDB" id="R8AUA2"/>
<comment type="caution">
    <text evidence="13">The sequence shown here is derived from an EMBL/GenBank/DDBJ whole genome shotgun (WGS) entry which is preliminary data.</text>
</comment>
<evidence type="ECO:0000313" key="14">
    <source>
        <dbReference type="Proteomes" id="UP000014012"/>
    </source>
</evidence>
<feature type="domain" description="GspL cytoplasmic actin-ATPase-like" evidence="11">
    <location>
        <begin position="11"/>
        <end position="208"/>
    </location>
</feature>
<accession>R8AUA2</accession>
<evidence type="ECO:0000256" key="5">
    <source>
        <dbReference type="ARBA" id="ARBA00022519"/>
    </source>
</evidence>
<gene>
    <name evidence="13" type="ORF">PLESHI_03159</name>
</gene>
<keyword evidence="8" id="KW-1133">Transmembrane helix</keyword>
<evidence type="ECO:0000256" key="7">
    <source>
        <dbReference type="ARBA" id="ARBA00022927"/>
    </source>
</evidence>
<dbReference type="InterPro" id="IPR025691">
    <property type="entry name" value="GspL_pp_dom"/>
</dbReference>
<dbReference type="InterPro" id="IPR024230">
    <property type="entry name" value="GspL_cyto_dom"/>
</dbReference>
<evidence type="ECO:0000256" key="9">
    <source>
        <dbReference type="ARBA" id="ARBA00023136"/>
    </source>
</evidence>
<name>R8AUA2_PLESH</name>
<evidence type="ECO:0000256" key="4">
    <source>
        <dbReference type="ARBA" id="ARBA00022475"/>
    </source>
</evidence>
<dbReference type="RefSeq" id="WP_010862266.1">
    <property type="nucleotide sequence ID" value="NZ_KB944507.1"/>
</dbReference>
<proteinExistence type="inferred from homology"/>
<dbReference type="Proteomes" id="UP000014012">
    <property type="component" value="Unassembled WGS sequence"/>
</dbReference>
<dbReference type="Pfam" id="PF12693">
    <property type="entry name" value="GspL_C"/>
    <property type="match status" value="1"/>
</dbReference>
<keyword evidence="7 10" id="KW-0653">Protein transport</keyword>
<evidence type="ECO:0000259" key="11">
    <source>
        <dbReference type="Pfam" id="PF05134"/>
    </source>
</evidence>
<keyword evidence="14" id="KW-1185">Reference proteome</keyword>
<dbReference type="CDD" id="cd24017">
    <property type="entry name" value="ASKHA_T2SSL_N"/>
    <property type="match status" value="1"/>
</dbReference>
<sequence length="435" mass="47674">MSELLSLLLPVSAEQPIRWQCVALESSSGALAQTPSQQGQFGHAELESVAALVTPNTTVQLLIPGEWVSLWSVTLPKGAQRQADKVLPALLEEELTQDIELLHCSLLQLQGDKASVAVIEHRRMQLIVDWLAMANITSARVLPDWAALPENSLLIAADRVLCHQQGWHGFSAEMALASVLLQADSNHDEMARGESPAPEWQVFSAQPLTDYPALLTALTGDELARDAHTLMVKDINTLVLTTPSAAIASNATLLTGRWRLRTDVRRQWRRWRPLAFTAALLLSLLTVERAVALWSVAQQSAQARQAAEQQFRQLFPEQKRIVNLRVQLNAALRETQSASSTQELLVLLPAIAQALDSAALATPVSVLNLRFDQPRQEVRLKLRAGNFSDFDTLRRQLATHFSVELSPLAQESSVNRSSGVSGGVSGEFILRGGKA</sequence>
<comment type="function">
    <text evidence="10">Inner membrane component of the type II secretion system required for the energy-dependent secretion of extracellular factors such as proteases and toxins from the periplasm.</text>
</comment>
<keyword evidence="3 10" id="KW-0813">Transport</keyword>
<reference evidence="13 14" key="1">
    <citation type="journal article" date="2013" name="Genome Announc.">
        <title>Genome Sequence of Plesiomonas shigelloides Strain 302-73 (Serotype O1).</title>
        <authorList>
            <person name="Pique N."/>
            <person name="Aquilini E."/>
            <person name="Alioto T."/>
            <person name="Minana-Galbis D."/>
            <person name="Tomas J.M."/>
        </authorList>
    </citation>
    <scope>NUCLEOTIDE SEQUENCE [LARGE SCALE GENOMIC DNA]</scope>
    <source>
        <strain evidence="13 14">302-73</strain>
    </source>
</reference>
<dbReference type="HOGENOM" id="CLU_041016_2_1_6"/>
<dbReference type="InterPro" id="IPR043129">
    <property type="entry name" value="ATPase_NBD"/>
</dbReference>
<keyword evidence="5" id="KW-0997">Cell inner membrane</keyword>
<dbReference type="Gene3D" id="3.30.1360.100">
    <property type="entry name" value="General secretion pathway protein M, EpsM"/>
    <property type="match status" value="1"/>
</dbReference>
<comment type="similarity">
    <text evidence="2 10">Belongs to the GSP L family.</text>
</comment>
<protein>
    <recommendedName>
        <fullName evidence="10">Type II secretion system protein L</fullName>
        <shortName evidence="10">T2SS protein L</shortName>
    </recommendedName>
</protein>
<dbReference type="PIRSF" id="PIRSF015761">
    <property type="entry name" value="Protein_L"/>
    <property type="match status" value="1"/>
</dbReference>
<dbReference type="PATRIC" id="fig|1315976.3.peg.610"/>
<dbReference type="GO" id="GO:0015627">
    <property type="term" value="C:type II protein secretion system complex"/>
    <property type="evidence" value="ECO:0007669"/>
    <property type="project" value="InterPro"/>
</dbReference>
<dbReference type="GO" id="GO:0005886">
    <property type="term" value="C:plasma membrane"/>
    <property type="evidence" value="ECO:0007669"/>
    <property type="project" value="UniProtKB-SubCell"/>
</dbReference>